<dbReference type="SUPFAM" id="SSF49452">
    <property type="entry name" value="Starch-binding domain-like"/>
    <property type="match status" value="1"/>
</dbReference>
<keyword evidence="6 9" id="KW-0119">Carbohydrate metabolism</keyword>
<keyword evidence="4 9" id="KW-0378">Hydrolase</keyword>
<dbReference type="GO" id="GO:2001070">
    <property type="term" value="F:starch binding"/>
    <property type="evidence" value="ECO:0007669"/>
    <property type="project" value="InterPro"/>
</dbReference>
<comment type="caution">
    <text evidence="14">The sequence shown here is derived from an EMBL/GenBank/DDBJ whole genome shotgun (WGS) entry which is preliminary data.</text>
</comment>
<dbReference type="Proteomes" id="UP001217918">
    <property type="component" value="Unassembled WGS sequence"/>
</dbReference>
<dbReference type="InterPro" id="IPR008291">
    <property type="entry name" value="Glucoamylase_SBD"/>
</dbReference>
<feature type="active site" description="Proton donor" evidence="10">
    <location>
        <position position="198"/>
    </location>
</feature>
<accession>A0AAD9I4P3</accession>
<evidence type="ECO:0000256" key="10">
    <source>
        <dbReference type="PIRSR" id="PIRSR001031-1"/>
    </source>
</evidence>
<evidence type="ECO:0000259" key="13">
    <source>
        <dbReference type="PROSITE" id="PS51166"/>
    </source>
</evidence>
<name>A0AAD9I4P3_9PEZI</name>
<feature type="active site" description="Proton acceptor" evidence="10">
    <location>
        <position position="195"/>
    </location>
</feature>
<dbReference type="SUPFAM" id="SSF48208">
    <property type="entry name" value="Six-hairpin glycosidases"/>
    <property type="match status" value="1"/>
</dbReference>
<reference evidence="14" key="1">
    <citation type="journal article" date="2023" name="Mol. Plant Microbe Interact.">
        <title>Elucidating the Obligate Nature and Biological Capacity of an Invasive Fungal Corn Pathogen.</title>
        <authorList>
            <person name="MacCready J.S."/>
            <person name="Roggenkamp E.M."/>
            <person name="Gdanetz K."/>
            <person name="Chilvers M.I."/>
        </authorList>
    </citation>
    <scope>NUCLEOTIDE SEQUENCE</scope>
    <source>
        <strain evidence="14">PM02</strain>
    </source>
</reference>
<evidence type="ECO:0000256" key="9">
    <source>
        <dbReference type="PIRNR" id="PIRNR001031"/>
    </source>
</evidence>
<dbReference type="PROSITE" id="PS51166">
    <property type="entry name" value="CBM20"/>
    <property type="match status" value="1"/>
</dbReference>
<proteinExistence type="inferred from homology"/>
<dbReference type="PRINTS" id="PR00736">
    <property type="entry name" value="GLHYDRLASE15"/>
</dbReference>
<dbReference type="AlphaFoldDB" id="A0AAD9I4P3"/>
<gene>
    <name evidence="14" type="ORF">P8C59_005010</name>
</gene>
<keyword evidence="5" id="KW-0325">Glycoprotein</keyword>
<dbReference type="EC" id="3.2.1.3" evidence="9"/>
<sequence length="618" mass="67308">MLLQASVALGLLASAASADEMVSWITKEKQIALEKVLNNIGPDGSEVAGAAAGIVVASPSKSYPDYFYTWTRDSALTMRMLESEWQGGNPALGGYLEDYVKAQAVLQAKTNPSGMLQPFGAGLGEPKFLVDGSRFNGAWGRPQGDGPALRAIANMVYALELMDRGRTSFAKEKVWPVIQNDLSYVGQYWNTSGFDAWEEVSGSNFFTTQVQYRALAQGANLAKSFGVPCVACEAAPSILCFLNQAYWNGEFFTANINTATERSGLNALTILGPITVFDTSAPCDSPTLQPCHSKSLANFKVFTDVYRNSTFFPINNATEASHSPAGVALGRYPEDIYDGGNAWYLITLGAAEFLYDVVGQWSYQGFITVDETSLAFFQDLWPSVVPGTTYKRGGEGDPFDIMSEAAWEYADRFVAVVRAHMPSDGSMTEQFSKRDGQPMSARDLTWSYTAFLTMAERRAGHYENYWTQNVPAASSLPAVCPDTTVIGKFEPAVAAGAPNVTQKCQVPLAFFLNTTTYFGENMWLSGNVSELGSWNFKNAIPMSANGYQPDFPIWSTQVSMTPGAVVEYKYIRQENCNQPSIYEKAIHLFVVPDCPSHPGVIGELADVWTGPTGTPGKC</sequence>
<feature type="binding site" evidence="11">
    <location>
        <position position="139"/>
    </location>
    <ligand>
        <name>substrate</name>
    </ligand>
</feature>
<dbReference type="EMBL" id="JAQQPM010000004">
    <property type="protein sequence ID" value="KAK2070524.1"/>
    <property type="molecule type" value="Genomic_DNA"/>
</dbReference>
<dbReference type="GO" id="GO:0004339">
    <property type="term" value="F:glucan 1,4-alpha-glucosidase activity"/>
    <property type="evidence" value="ECO:0007669"/>
    <property type="project" value="UniProtKB-EC"/>
</dbReference>
<feature type="signal peptide" evidence="12">
    <location>
        <begin position="1"/>
        <end position="18"/>
    </location>
</feature>
<dbReference type="FunFam" id="1.50.10.10:FF:000018">
    <property type="entry name" value="Glucoamylase"/>
    <property type="match status" value="1"/>
</dbReference>
<keyword evidence="8 9" id="KW-0624">Polysaccharide degradation</keyword>
<dbReference type="InterPro" id="IPR008928">
    <property type="entry name" value="6-hairpin_glycosidase_sf"/>
</dbReference>
<comment type="similarity">
    <text evidence="2 9">Belongs to the glycosyl hydrolase 15 family.</text>
</comment>
<dbReference type="InterPro" id="IPR046966">
    <property type="entry name" value="Glucoamylase_active_site"/>
</dbReference>
<dbReference type="Gene3D" id="2.60.40.10">
    <property type="entry name" value="Immunoglobulins"/>
    <property type="match status" value="1"/>
</dbReference>
<evidence type="ECO:0000256" key="2">
    <source>
        <dbReference type="ARBA" id="ARBA00006188"/>
    </source>
</evidence>
<keyword evidence="3 12" id="KW-0732">Signal</keyword>
<dbReference type="PANTHER" id="PTHR31616:SF12">
    <property type="entry name" value="GLUCOAMYLASE"/>
    <property type="match status" value="1"/>
</dbReference>
<feature type="domain" description="CBM20" evidence="13">
    <location>
        <begin position="500"/>
        <end position="610"/>
    </location>
</feature>
<protein>
    <recommendedName>
        <fullName evidence="9">Glucoamylase</fullName>
        <ecNumber evidence="9">3.2.1.3</ecNumber>
    </recommendedName>
    <alternativeName>
        <fullName evidence="9">1,4-alpha-D-glucan glucohydrolase</fullName>
    </alternativeName>
    <alternativeName>
        <fullName evidence="9">Glucan 1,4-alpha-glucosidase</fullName>
    </alternativeName>
</protein>
<dbReference type="InterPro" id="IPR013783">
    <property type="entry name" value="Ig-like_fold"/>
</dbReference>
<dbReference type="InterPro" id="IPR002044">
    <property type="entry name" value="CBM20"/>
</dbReference>
<dbReference type="Pfam" id="PF00723">
    <property type="entry name" value="Glyco_hydro_15"/>
    <property type="match status" value="1"/>
</dbReference>
<feature type="chain" id="PRO_5042238021" description="Glucoamylase" evidence="12">
    <location>
        <begin position="19"/>
        <end position="618"/>
    </location>
</feature>
<dbReference type="GO" id="GO:0000324">
    <property type="term" value="C:fungal-type vacuole"/>
    <property type="evidence" value="ECO:0007669"/>
    <property type="project" value="TreeGrafter"/>
</dbReference>
<evidence type="ECO:0000313" key="14">
    <source>
        <dbReference type="EMBL" id="KAK2070524.1"/>
    </source>
</evidence>
<dbReference type="PIRSF" id="PIRSF001031">
    <property type="entry name" value="Glu-a-glcsd_SBD"/>
    <property type="match status" value="1"/>
</dbReference>
<evidence type="ECO:0000256" key="6">
    <source>
        <dbReference type="ARBA" id="ARBA00023277"/>
    </source>
</evidence>
<evidence type="ECO:0000256" key="7">
    <source>
        <dbReference type="ARBA" id="ARBA00023295"/>
    </source>
</evidence>
<dbReference type="Gene3D" id="1.50.10.10">
    <property type="match status" value="1"/>
</dbReference>
<comment type="catalytic activity">
    <reaction evidence="1 9">
        <text>Hydrolysis of terminal (1-&gt;4)-linked alpha-D-glucose residues successively from non-reducing ends of the chains with release of beta-D-glucose.</text>
        <dbReference type="EC" id="3.2.1.3"/>
    </reaction>
</comment>
<keyword evidence="15" id="KW-1185">Reference proteome</keyword>
<evidence type="ECO:0000256" key="12">
    <source>
        <dbReference type="SAM" id="SignalP"/>
    </source>
</evidence>
<evidence type="ECO:0000256" key="4">
    <source>
        <dbReference type="ARBA" id="ARBA00022801"/>
    </source>
</evidence>
<dbReference type="InterPro" id="IPR011613">
    <property type="entry name" value="GH15-like"/>
</dbReference>
<dbReference type="SMART" id="SM01065">
    <property type="entry name" value="CBM_2"/>
    <property type="match status" value="1"/>
</dbReference>
<evidence type="ECO:0000256" key="1">
    <source>
        <dbReference type="ARBA" id="ARBA00001863"/>
    </source>
</evidence>
<dbReference type="Pfam" id="PF00686">
    <property type="entry name" value="CBM_20"/>
    <property type="match status" value="1"/>
</dbReference>
<evidence type="ECO:0000313" key="15">
    <source>
        <dbReference type="Proteomes" id="UP001217918"/>
    </source>
</evidence>
<dbReference type="GO" id="GO:0000272">
    <property type="term" value="P:polysaccharide catabolic process"/>
    <property type="evidence" value="ECO:0007669"/>
    <property type="project" value="UniProtKB-KW"/>
</dbReference>
<keyword evidence="7 9" id="KW-0326">Glycosidase</keyword>
<organism evidence="14 15">
    <name type="scientific">Phyllachora maydis</name>
    <dbReference type="NCBI Taxonomy" id="1825666"/>
    <lineage>
        <taxon>Eukaryota</taxon>
        <taxon>Fungi</taxon>
        <taxon>Dikarya</taxon>
        <taxon>Ascomycota</taxon>
        <taxon>Pezizomycotina</taxon>
        <taxon>Sordariomycetes</taxon>
        <taxon>Sordariomycetidae</taxon>
        <taxon>Phyllachorales</taxon>
        <taxon>Phyllachoraceae</taxon>
        <taxon>Phyllachora</taxon>
    </lineage>
</organism>
<dbReference type="InterPro" id="IPR013784">
    <property type="entry name" value="Carb-bd-like_fold"/>
</dbReference>
<dbReference type="PROSITE" id="PS00820">
    <property type="entry name" value="GLUCOAMYLASE"/>
    <property type="match status" value="1"/>
</dbReference>
<dbReference type="InterPro" id="IPR012341">
    <property type="entry name" value="6hp_glycosidase-like_sf"/>
</dbReference>
<evidence type="ECO:0000256" key="11">
    <source>
        <dbReference type="PIRSR" id="PIRSR001031-2"/>
    </source>
</evidence>
<dbReference type="PANTHER" id="PTHR31616">
    <property type="entry name" value="TREHALASE"/>
    <property type="match status" value="1"/>
</dbReference>
<dbReference type="InterPro" id="IPR000165">
    <property type="entry name" value="Glucoamylase"/>
</dbReference>
<evidence type="ECO:0000256" key="5">
    <source>
        <dbReference type="ARBA" id="ARBA00023180"/>
    </source>
</evidence>
<evidence type="ECO:0000256" key="8">
    <source>
        <dbReference type="ARBA" id="ARBA00023326"/>
    </source>
</evidence>
<evidence type="ECO:0000256" key="3">
    <source>
        <dbReference type="ARBA" id="ARBA00022729"/>
    </source>
</evidence>